<dbReference type="InterPro" id="IPR025736">
    <property type="entry name" value="PucR_C-HTH_dom"/>
</dbReference>
<comment type="caution">
    <text evidence="5">The sequence shown here is derived from an EMBL/GenBank/DDBJ whole genome shotgun (WGS) entry which is preliminary data.</text>
</comment>
<feature type="region of interest" description="Disordered" evidence="2">
    <location>
        <begin position="434"/>
        <end position="475"/>
    </location>
</feature>
<feature type="domain" description="PucR C-terminal helix-turn-helix" evidence="3">
    <location>
        <begin position="368"/>
        <end position="426"/>
    </location>
</feature>
<protein>
    <recommendedName>
        <fullName evidence="7">PucR family transcriptional regulator</fullName>
    </recommendedName>
</protein>
<dbReference type="Pfam" id="PF13556">
    <property type="entry name" value="HTH_30"/>
    <property type="match status" value="1"/>
</dbReference>
<evidence type="ECO:0008006" key="7">
    <source>
        <dbReference type="Google" id="ProtNLM"/>
    </source>
</evidence>
<evidence type="ECO:0000259" key="3">
    <source>
        <dbReference type="Pfam" id="PF13556"/>
    </source>
</evidence>
<comment type="similarity">
    <text evidence="1">Belongs to the CdaR family.</text>
</comment>
<dbReference type="InterPro" id="IPR051448">
    <property type="entry name" value="CdaR-like_regulators"/>
</dbReference>
<keyword evidence="6" id="KW-1185">Reference proteome</keyword>
<dbReference type="InterPro" id="IPR041522">
    <property type="entry name" value="CdaR_GGDEF"/>
</dbReference>
<dbReference type="PANTHER" id="PTHR33744:SF17">
    <property type="entry name" value="CONSERVED PROTEIN"/>
    <property type="match status" value="1"/>
</dbReference>
<evidence type="ECO:0000256" key="1">
    <source>
        <dbReference type="ARBA" id="ARBA00006754"/>
    </source>
</evidence>
<evidence type="ECO:0000313" key="6">
    <source>
        <dbReference type="Proteomes" id="UP000250462"/>
    </source>
</evidence>
<evidence type="ECO:0000313" key="5">
    <source>
        <dbReference type="EMBL" id="RAW11579.1"/>
    </source>
</evidence>
<proteinExistence type="inferred from homology"/>
<dbReference type="InterPro" id="IPR042070">
    <property type="entry name" value="PucR_C-HTH_sf"/>
</dbReference>
<accession>A0A329QIQ8</accession>
<dbReference type="AlphaFoldDB" id="A0A329QIQ8"/>
<organism evidence="5 6">
    <name type="scientific">Phytoactinopolyspora halophila</name>
    <dbReference type="NCBI Taxonomy" id="1981511"/>
    <lineage>
        <taxon>Bacteria</taxon>
        <taxon>Bacillati</taxon>
        <taxon>Actinomycetota</taxon>
        <taxon>Actinomycetes</taxon>
        <taxon>Jiangellales</taxon>
        <taxon>Jiangellaceae</taxon>
        <taxon>Phytoactinopolyspora</taxon>
    </lineage>
</organism>
<dbReference type="Gene3D" id="1.10.10.2840">
    <property type="entry name" value="PucR C-terminal helix-turn-helix domain"/>
    <property type="match status" value="1"/>
</dbReference>
<dbReference type="Pfam" id="PF17853">
    <property type="entry name" value="GGDEF_2"/>
    <property type="match status" value="1"/>
</dbReference>
<feature type="compositionally biased region" description="Basic and acidic residues" evidence="2">
    <location>
        <begin position="437"/>
        <end position="447"/>
    </location>
</feature>
<evidence type="ECO:0000259" key="4">
    <source>
        <dbReference type="Pfam" id="PF17853"/>
    </source>
</evidence>
<name>A0A329QIQ8_9ACTN</name>
<evidence type="ECO:0000256" key="2">
    <source>
        <dbReference type="SAM" id="MobiDB-lite"/>
    </source>
</evidence>
<reference evidence="5 6" key="1">
    <citation type="submission" date="2018-06" db="EMBL/GenBank/DDBJ databases">
        <title>Phytoactinopolyspora halophila sp. nov., a novel halophilic actinomycete isolated from a saline soil in China.</title>
        <authorList>
            <person name="Tang S.-K."/>
        </authorList>
    </citation>
    <scope>NUCLEOTIDE SEQUENCE [LARGE SCALE GENOMIC DNA]</scope>
    <source>
        <strain evidence="5 6">YIM 96934</strain>
    </source>
</reference>
<feature type="domain" description="CdaR GGDEF-like" evidence="4">
    <location>
        <begin position="205"/>
        <end position="314"/>
    </location>
</feature>
<gene>
    <name evidence="5" type="ORF">DPM12_15985</name>
</gene>
<dbReference type="EMBL" id="QMIG01000019">
    <property type="protein sequence ID" value="RAW11579.1"/>
    <property type="molecule type" value="Genomic_DNA"/>
</dbReference>
<sequence length="475" mass="52370">MRYAVAERHVICHSSYYLRACLRVLRPEASLELTLQQLLDAVAERIGRPAVLEDRFLKLIAYSAHDRPLDEVREDSILRKHASTEVSRWLKEFGLAEARRPLRLPANPELHMLPRVCIPVLYKDRVLGYLWFVDSDSTMTTDEIDVCVAEAEELGEQLHRESVASLFATARLADTMHMLLSDSAMTAEAATSLEEAGYLTAGDGIVALVLQGIAHDGSTDVDIEDPLAQAMADFRRLVRRGQALDLVSRDHCVVVMSCTSDDDPHLHERVNTAVAMAQSSLAASPSPVSLVAGIGSRRTRLEDAVHSFREARMSVDAALQLPGVGDIVYWSHLGVHQIVVKLAALGEQVPVVHRGLGRLLGDPDTLPLLETLETYLDVAGNAQVTAERLNLHRTSLYYRLQRLEQLAHTDLKNGVERLSLHLALKVARMTGQYAPRHGGERTGRTNAHDAGPGLPSESRNDNPGPYVTVPAHARH</sequence>
<dbReference type="Proteomes" id="UP000250462">
    <property type="component" value="Unassembled WGS sequence"/>
</dbReference>
<dbReference type="PANTHER" id="PTHR33744">
    <property type="entry name" value="CARBOHYDRATE DIACID REGULATOR"/>
    <property type="match status" value="1"/>
</dbReference>